<gene>
    <name evidence="2" type="ORF">GMARGA_LOCUS13945</name>
</gene>
<reference evidence="2 3" key="1">
    <citation type="submission" date="2021-06" db="EMBL/GenBank/DDBJ databases">
        <authorList>
            <person name="Kallberg Y."/>
            <person name="Tangrot J."/>
            <person name="Rosling A."/>
        </authorList>
    </citation>
    <scope>NUCLEOTIDE SEQUENCE [LARGE SCALE GENOMIC DNA]</scope>
    <source>
        <strain evidence="2 3">120-4 pot B 10/14</strain>
    </source>
</reference>
<name>A0ABN7V459_GIGMA</name>
<protein>
    <submittedName>
        <fullName evidence="2">13884_t:CDS:1</fullName>
    </submittedName>
</protein>
<feature type="region of interest" description="Disordered" evidence="1">
    <location>
        <begin position="46"/>
        <end position="76"/>
    </location>
</feature>
<accession>A0ABN7V459</accession>
<organism evidence="2 3">
    <name type="scientific">Gigaspora margarita</name>
    <dbReference type="NCBI Taxonomy" id="4874"/>
    <lineage>
        <taxon>Eukaryota</taxon>
        <taxon>Fungi</taxon>
        <taxon>Fungi incertae sedis</taxon>
        <taxon>Mucoromycota</taxon>
        <taxon>Glomeromycotina</taxon>
        <taxon>Glomeromycetes</taxon>
        <taxon>Diversisporales</taxon>
        <taxon>Gigasporaceae</taxon>
        <taxon>Gigaspora</taxon>
    </lineage>
</organism>
<keyword evidence="3" id="KW-1185">Reference proteome</keyword>
<evidence type="ECO:0000313" key="2">
    <source>
        <dbReference type="EMBL" id="CAG8726063.1"/>
    </source>
</evidence>
<dbReference type="EMBL" id="CAJVQB010009047">
    <property type="protein sequence ID" value="CAG8726063.1"/>
    <property type="molecule type" value="Genomic_DNA"/>
</dbReference>
<feature type="compositionally biased region" description="Basic and acidic residues" evidence="1">
    <location>
        <begin position="54"/>
        <end position="69"/>
    </location>
</feature>
<sequence>MVRYRLTRITINEEIFALEVEQEPSKNNKSKVKDSSLEKNNYLPKIFNKVSDQAPEKVKENKVLKKETNQKNNQNG</sequence>
<comment type="caution">
    <text evidence="2">The sequence shown here is derived from an EMBL/GenBank/DDBJ whole genome shotgun (WGS) entry which is preliminary data.</text>
</comment>
<evidence type="ECO:0000256" key="1">
    <source>
        <dbReference type="SAM" id="MobiDB-lite"/>
    </source>
</evidence>
<proteinExistence type="predicted"/>
<evidence type="ECO:0000313" key="3">
    <source>
        <dbReference type="Proteomes" id="UP000789901"/>
    </source>
</evidence>
<dbReference type="Proteomes" id="UP000789901">
    <property type="component" value="Unassembled WGS sequence"/>
</dbReference>